<name>A0A0E9UPK6_ANGAN</name>
<sequence>MHSCCLHARNAIPERHYGLHPKQPYTQSYTLICLRQTQCNRFKLQSWRAASSADFQCVLALPARA</sequence>
<dbReference type="AlphaFoldDB" id="A0A0E9UPK6"/>
<protein>
    <submittedName>
        <fullName evidence="1">Uncharacterized protein</fullName>
    </submittedName>
</protein>
<accession>A0A0E9UPK6</accession>
<dbReference type="EMBL" id="GBXM01040866">
    <property type="protein sequence ID" value="JAH67711.1"/>
    <property type="molecule type" value="Transcribed_RNA"/>
</dbReference>
<proteinExistence type="predicted"/>
<reference evidence="1" key="2">
    <citation type="journal article" date="2015" name="Fish Shellfish Immunol.">
        <title>Early steps in the European eel (Anguilla anguilla)-Vibrio vulnificus interaction in the gills: Role of the RtxA13 toxin.</title>
        <authorList>
            <person name="Callol A."/>
            <person name="Pajuelo D."/>
            <person name="Ebbesson L."/>
            <person name="Teles M."/>
            <person name="MacKenzie S."/>
            <person name="Amaro C."/>
        </authorList>
    </citation>
    <scope>NUCLEOTIDE SEQUENCE</scope>
</reference>
<evidence type="ECO:0000313" key="1">
    <source>
        <dbReference type="EMBL" id="JAH67711.1"/>
    </source>
</evidence>
<reference evidence="1" key="1">
    <citation type="submission" date="2014-11" db="EMBL/GenBank/DDBJ databases">
        <authorList>
            <person name="Amaro Gonzalez C."/>
        </authorList>
    </citation>
    <scope>NUCLEOTIDE SEQUENCE</scope>
</reference>
<organism evidence="1">
    <name type="scientific">Anguilla anguilla</name>
    <name type="common">European freshwater eel</name>
    <name type="synonym">Muraena anguilla</name>
    <dbReference type="NCBI Taxonomy" id="7936"/>
    <lineage>
        <taxon>Eukaryota</taxon>
        <taxon>Metazoa</taxon>
        <taxon>Chordata</taxon>
        <taxon>Craniata</taxon>
        <taxon>Vertebrata</taxon>
        <taxon>Euteleostomi</taxon>
        <taxon>Actinopterygii</taxon>
        <taxon>Neopterygii</taxon>
        <taxon>Teleostei</taxon>
        <taxon>Anguilliformes</taxon>
        <taxon>Anguillidae</taxon>
        <taxon>Anguilla</taxon>
    </lineage>
</organism>